<dbReference type="InterPro" id="IPR003731">
    <property type="entry name" value="Di-Nase_FeMo-co_biosynth"/>
</dbReference>
<dbReference type="RefSeq" id="WP_073478527.1">
    <property type="nucleotide sequence ID" value="NZ_FQZU01000043.1"/>
</dbReference>
<evidence type="ECO:0000313" key="4">
    <source>
        <dbReference type="Proteomes" id="UP000183994"/>
    </source>
</evidence>
<dbReference type="EMBL" id="FQZU01000043">
    <property type="protein sequence ID" value="SHL05687.1"/>
    <property type="molecule type" value="Genomic_DNA"/>
</dbReference>
<dbReference type="OrthoDB" id="280278at2"/>
<sequence length="191" mass="20025">MRIALSIWNNRISPVFDVARQVLVLDVEQGEVVERRLETLPDIPGQRLAALQNLQVRGLVCGAISEPLAARALSVGIEVMPFVAGDVDEIVNACVSGALDNPCFAMPGCQGLHRYYARACTCGPCERRGSMPNQDGTGPRGKGRGQGGGQGQGRRRNVNSNTGKQDGTGRGRGKGSGQGNASNKGRGKGGV</sequence>
<evidence type="ECO:0000259" key="2">
    <source>
        <dbReference type="Pfam" id="PF02579"/>
    </source>
</evidence>
<reference evidence="4" key="1">
    <citation type="submission" date="2016-11" db="EMBL/GenBank/DDBJ databases">
        <authorList>
            <person name="Varghese N."/>
            <person name="Submissions S."/>
        </authorList>
    </citation>
    <scope>NUCLEOTIDE SEQUENCE [LARGE SCALE GENOMIC DNA]</scope>
    <source>
        <strain evidence="4">DSM 16219</strain>
    </source>
</reference>
<dbReference type="Pfam" id="PF02579">
    <property type="entry name" value="Nitro_FeMo-Co"/>
    <property type="match status" value="1"/>
</dbReference>
<protein>
    <submittedName>
        <fullName evidence="3">Predicted Fe-Mo cluster-binding protein, NifX family</fullName>
    </submittedName>
</protein>
<accession>A0A1M6XI86</accession>
<dbReference type="InterPro" id="IPR036105">
    <property type="entry name" value="DiNase_FeMo-co_biosyn_sf"/>
</dbReference>
<feature type="compositionally biased region" description="Gly residues" evidence="1">
    <location>
        <begin position="138"/>
        <end position="152"/>
    </location>
</feature>
<organism evidence="3 4">
    <name type="scientific">Desulfatibacillum alkenivorans DSM 16219</name>
    <dbReference type="NCBI Taxonomy" id="1121393"/>
    <lineage>
        <taxon>Bacteria</taxon>
        <taxon>Pseudomonadati</taxon>
        <taxon>Thermodesulfobacteriota</taxon>
        <taxon>Desulfobacteria</taxon>
        <taxon>Desulfobacterales</taxon>
        <taxon>Desulfatibacillaceae</taxon>
        <taxon>Desulfatibacillum</taxon>
    </lineage>
</organism>
<feature type="region of interest" description="Disordered" evidence="1">
    <location>
        <begin position="127"/>
        <end position="191"/>
    </location>
</feature>
<dbReference type="SUPFAM" id="SSF53146">
    <property type="entry name" value="Nitrogenase accessory factor-like"/>
    <property type="match status" value="1"/>
</dbReference>
<name>A0A1M6XI86_9BACT</name>
<gene>
    <name evidence="3" type="ORF">SAMN02745216_04537</name>
</gene>
<proteinExistence type="predicted"/>
<keyword evidence="4" id="KW-1185">Reference proteome</keyword>
<dbReference type="Proteomes" id="UP000183994">
    <property type="component" value="Unassembled WGS sequence"/>
</dbReference>
<evidence type="ECO:0000256" key="1">
    <source>
        <dbReference type="SAM" id="MobiDB-lite"/>
    </source>
</evidence>
<evidence type="ECO:0000313" key="3">
    <source>
        <dbReference type="EMBL" id="SHL05687.1"/>
    </source>
</evidence>
<feature type="domain" description="Dinitrogenase iron-molybdenum cofactor biosynthesis" evidence="2">
    <location>
        <begin position="9"/>
        <end position="93"/>
    </location>
</feature>
<dbReference type="STRING" id="1121393.SAMN02745216_04537"/>
<dbReference type="AlphaFoldDB" id="A0A1M6XI86"/>
<dbReference type="Gene3D" id="3.30.420.130">
    <property type="entry name" value="Dinitrogenase iron-molybdenum cofactor biosynthesis domain"/>
    <property type="match status" value="1"/>
</dbReference>
<feature type="compositionally biased region" description="Gly residues" evidence="1">
    <location>
        <begin position="166"/>
        <end position="178"/>
    </location>
</feature>